<comment type="subcellular location">
    <subcellularLocation>
        <location evidence="1">Chromosome</location>
        <location evidence="1">Centromere</location>
        <location evidence="1">Kinetochore</location>
    </subcellularLocation>
</comment>
<name>A0ABR3DMC3_NEUIN</name>
<dbReference type="Proteomes" id="UP001451303">
    <property type="component" value="Unassembled WGS sequence"/>
</dbReference>
<dbReference type="PANTHER" id="PTHR14527">
    <property type="entry name" value="PROTEIN MIS12 HOMOLOG"/>
    <property type="match status" value="1"/>
</dbReference>
<keyword evidence="3" id="KW-0158">Chromosome</keyword>
<evidence type="ECO:0000256" key="9">
    <source>
        <dbReference type="ARBA" id="ARBA00023328"/>
    </source>
</evidence>
<feature type="compositionally biased region" description="Basic and acidic residues" evidence="10">
    <location>
        <begin position="475"/>
        <end position="513"/>
    </location>
</feature>
<feature type="region of interest" description="Disordered" evidence="10">
    <location>
        <begin position="384"/>
        <end position="513"/>
    </location>
</feature>
<dbReference type="InterPro" id="IPR008685">
    <property type="entry name" value="Centromere_Mis12"/>
</dbReference>
<evidence type="ECO:0000256" key="1">
    <source>
        <dbReference type="ARBA" id="ARBA00004629"/>
    </source>
</evidence>
<evidence type="ECO:0000313" key="11">
    <source>
        <dbReference type="EMBL" id="KAL0473812.1"/>
    </source>
</evidence>
<protein>
    <submittedName>
        <fullName evidence="11">Mis12 domain-containing protein</fullName>
    </submittedName>
</protein>
<evidence type="ECO:0000313" key="12">
    <source>
        <dbReference type="Proteomes" id="UP001451303"/>
    </source>
</evidence>
<evidence type="ECO:0000256" key="8">
    <source>
        <dbReference type="ARBA" id="ARBA00023306"/>
    </source>
</evidence>
<keyword evidence="9" id="KW-0137">Centromere</keyword>
<dbReference type="Pfam" id="PF05859">
    <property type="entry name" value="Mis12"/>
    <property type="match status" value="1"/>
</dbReference>
<reference evidence="11 12" key="1">
    <citation type="submission" date="2023-09" db="EMBL/GenBank/DDBJ databases">
        <title>Multi-omics analysis of a traditional fermented food reveals byproduct-associated fungal strains for waste-to-food upcycling.</title>
        <authorList>
            <consortium name="Lawrence Berkeley National Laboratory"/>
            <person name="Rekdal V.M."/>
            <person name="Villalobos-Escobedo J.M."/>
            <person name="Rodriguez-Valeron N."/>
            <person name="Garcia M.O."/>
            <person name="Vasquez D.P."/>
            <person name="Damayanti I."/>
            <person name="Sorensen P.M."/>
            <person name="Baidoo E.E."/>
            <person name="De Carvalho A.C."/>
            <person name="Riley R."/>
            <person name="Lipzen A."/>
            <person name="He G."/>
            <person name="Yan M."/>
            <person name="Haridas S."/>
            <person name="Daum C."/>
            <person name="Yoshinaga Y."/>
            <person name="Ng V."/>
            <person name="Grigoriev I.V."/>
            <person name="Munk R."/>
            <person name="Nuraida L."/>
            <person name="Wijaya C.H."/>
            <person name="Morales P.-C."/>
            <person name="Keasling J.D."/>
        </authorList>
    </citation>
    <scope>NUCLEOTIDE SEQUENCE [LARGE SCALE GENOMIC DNA]</scope>
    <source>
        <strain evidence="11 12">FGSC 2613</strain>
    </source>
</reference>
<evidence type="ECO:0000256" key="4">
    <source>
        <dbReference type="ARBA" id="ARBA00022618"/>
    </source>
</evidence>
<keyword evidence="4" id="KW-0132">Cell division</keyword>
<proteinExistence type="inferred from homology"/>
<keyword evidence="12" id="KW-1185">Reference proteome</keyword>
<evidence type="ECO:0000256" key="5">
    <source>
        <dbReference type="ARBA" id="ARBA00022776"/>
    </source>
</evidence>
<evidence type="ECO:0000256" key="2">
    <source>
        <dbReference type="ARBA" id="ARBA00008643"/>
    </source>
</evidence>
<organism evidence="11 12">
    <name type="scientific">Neurospora intermedia</name>
    <dbReference type="NCBI Taxonomy" id="5142"/>
    <lineage>
        <taxon>Eukaryota</taxon>
        <taxon>Fungi</taxon>
        <taxon>Dikarya</taxon>
        <taxon>Ascomycota</taxon>
        <taxon>Pezizomycotina</taxon>
        <taxon>Sordariomycetes</taxon>
        <taxon>Sordariomycetidae</taxon>
        <taxon>Sordariales</taxon>
        <taxon>Sordariaceae</taxon>
        <taxon>Neurospora</taxon>
    </lineage>
</organism>
<dbReference type="EMBL" id="JAVLET010000002">
    <property type="protein sequence ID" value="KAL0473812.1"/>
    <property type="molecule type" value="Genomic_DNA"/>
</dbReference>
<accession>A0ABR3DMC3</accession>
<evidence type="ECO:0000256" key="3">
    <source>
        <dbReference type="ARBA" id="ARBA00022454"/>
    </source>
</evidence>
<evidence type="ECO:0000256" key="6">
    <source>
        <dbReference type="ARBA" id="ARBA00022838"/>
    </source>
</evidence>
<feature type="compositionally biased region" description="Low complexity" evidence="10">
    <location>
        <begin position="209"/>
        <end position="231"/>
    </location>
</feature>
<gene>
    <name evidence="11" type="ORF">QR685DRAFT_517870</name>
</gene>
<keyword evidence="7" id="KW-0175">Coiled coil</keyword>
<feature type="region of interest" description="Disordered" evidence="10">
    <location>
        <begin position="48"/>
        <end position="78"/>
    </location>
</feature>
<keyword evidence="8" id="KW-0131">Cell cycle</keyword>
<sequence>MATTTDTELLTEHFGYPPVSLLDDIINSINILAERALNSVEQGLLNAPPASLGFRPPTHASTTKPGKKPKKGEEGLPNAEEAHRHEIENGTHQLETLLCASIDRNFDKFEIYVMRNILCVRPEDRDWIRLGHYEGLDFSSSPQKEGGDERPTLETVTRLRRRLQASQKLNVMLHAEKARNAALLSEVRRLIGSPKQIKSERQQPPPLPQTQTQNGNDNNNNNNNTDTEMTDAPPPFSTTPTDTDTTSTASKPPFGFLTQPSLLSTSDASTPLTTTTAFTLSQLDALRSLSTSLRSLLPALSQPVTATEPEPASTESPDEPKEEDNNRKKKPWRLQRLEYIETATRKHLEQVRGLELGVNGELRDGGELGGEEQSITGDLMVVVVENGGDGDGDGDGARRTTKRRRVVEREEVEALEGVLGSLGGGLGHDGDSKGAGEEGGEGGHGQAQEQEQKQEQEQNEERQEEGQTQAQSEGSQREGGEGKTETETPRQRGGSVEKAKDQADGEEGRMDES</sequence>
<feature type="region of interest" description="Disordered" evidence="10">
    <location>
        <begin position="300"/>
        <end position="330"/>
    </location>
</feature>
<feature type="compositionally biased region" description="Low complexity" evidence="10">
    <location>
        <begin position="238"/>
        <end position="253"/>
    </location>
</feature>
<comment type="caution">
    <text evidence="11">The sequence shown here is derived from an EMBL/GenBank/DDBJ whole genome shotgun (WGS) entry which is preliminary data.</text>
</comment>
<evidence type="ECO:0000256" key="10">
    <source>
        <dbReference type="SAM" id="MobiDB-lite"/>
    </source>
</evidence>
<feature type="region of interest" description="Disordered" evidence="10">
    <location>
        <begin position="194"/>
        <end position="262"/>
    </location>
</feature>
<feature type="compositionally biased region" description="Basic and acidic residues" evidence="10">
    <location>
        <begin position="450"/>
        <end position="465"/>
    </location>
</feature>
<evidence type="ECO:0000256" key="7">
    <source>
        <dbReference type="ARBA" id="ARBA00023054"/>
    </source>
</evidence>
<dbReference type="PANTHER" id="PTHR14527:SF2">
    <property type="entry name" value="PROTEIN MIS12 HOMOLOG"/>
    <property type="match status" value="1"/>
</dbReference>
<keyword evidence="5" id="KW-0498">Mitosis</keyword>
<keyword evidence="6" id="KW-0995">Kinetochore</keyword>
<comment type="similarity">
    <text evidence="2">Belongs to the mis12 family.</text>
</comment>